<evidence type="ECO:0008006" key="6">
    <source>
        <dbReference type="Google" id="ProtNLM"/>
    </source>
</evidence>
<dbReference type="NCBIfam" id="TIGR02532">
    <property type="entry name" value="IV_pilin_GFxxxE"/>
    <property type="match status" value="1"/>
</dbReference>
<dbReference type="AlphaFoldDB" id="A0A235FG81"/>
<organism evidence="4 5">
    <name type="scientific">Fictibacillus aquaticus</name>
    <dbReference type="NCBI Taxonomy" id="2021314"/>
    <lineage>
        <taxon>Bacteria</taxon>
        <taxon>Bacillati</taxon>
        <taxon>Bacillota</taxon>
        <taxon>Bacilli</taxon>
        <taxon>Bacillales</taxon>
        <taxon>Fictibacillaceae</taxon>
        <taxon>Fictibacillus</taxon>
    </lineage>
</organism>
<dbReference type="InterPro" id="IPR012902">
    <property type="entry name" value="N_methyl_site"/>
</dbReference>
<dbReference type="Pfam" id="PF07963">
    <property type="entry name" value="N_methyl"/>
    <property type="match status" value="1"/>
</dbReference>
<accession>A0A235FG81</accession>
<comment type="subcellular location">
    <subcellularLocation>
        <location evidence="1">Cell surface</location>
    </subcellularLocation>
</comment>
<dbReference type="GO" id="GO:0009986">
    <property type="term" value="C:cell surface"/>
    <property type="evidence" value="ECO:0007669"/>
    <property type="project" value="UniProtKB-SubCell"/>
</dbReference>
<evidence type="ECO:0000256" key="2">
    <source>
        <dbReference type="ARBA" id="ARBA00023287"/>
    </source>
</evidence>
<gene>
    <name evidence="4" type="ORF">CGZ90_07600</name>
</gene>
<keyword evidence="3" id="KW-1133">Transmembrane helix</keyword>
<keyword evidence="3" id="KW-0812">Transmembrane</keyword>
<dbReference type="Proteomes" id="UP000215059">
    <property type="component" value="Unassembled WGS sequence"/>
</dbReference>
<proteinExistence type="predicted"/>
<evidence type="ECO:0000313" key="4">
    <source>
        <dbReference type="EMBL" id="OYD59735.1"/>
    </source>
</evidence>
<keyword evidence="5" id="KW-1185">Reference proteome</keyword>
<reference evidence="4 5" key="1">
    <citation type="submission" date="2017-07" db="EMBL/GenBank/DDBJ databases">
        <title>Fictibacillus sp. nov. GDSW-R2A3 Genome sequencing and assembly.</title>
        <authorList>
            <person name="Mayilraj S."/>
        </authorList>
    </citation>
    <scope>NUCLEOTIDE SEQUENCE [LARGE SCALE GENOMIC DNA]</scope>
    <source>
        <strain evidence="4 5">GDSW-R2A3</strain>
    </source>
</reference>
<name>A0A235FG81_9BACL</name>
<dbReference type="RefSeq" id="WP_094251697.1">
    <property type="nucleotide sequence ID" value="NZ_JBHLXL010000001.1"/>
</dbReference>
<dbReference type="GO" id="GO:0030420">
    <property type="term" value="P:establishment of competence for transformation"/>
    <property type="evidence" value="ECO:0007669"/>
    <property type="project" value="UniProtKB-KW"/>
</dbReference>
<feature type="transmembrane region" description="Helical" evidence="3">
    <location>
        <begin position="12"/>
        <end position="30"/>
    </location>
</feature>
<keyword evidence="2" id="KW-0178">Competence</keyword>
<keyword evidence="3" id="KW-0472">Membrane</keyword>
<evidence type="ECO:0000256" key="1">
    <source>
        <dbReference type="ARBA" id="ARBA00004241"/>
    </source>
</evidence>
<sequence length="151" mass="16685">MLSEKGFSLIEVLISLTILSISVLAVSSFFQQANDVSHSNNNKLVATNLARMTLDRVQQNYKSYGLTLPVTNEKKLNKASCPGNGIPASQCNQLYQALINGNTYSIEVKVKPKSDKEDKDLKLTPATITVTYMQKNRTSSTDVEGYIKHVN</sequence>
<evidence type="ECO:0000256" key="3">
    <source>
        <dbReference type="SAM" id="Phobius"/>
    </source>
</evidence>
<protein>
    <recommendedName>
        <fullName evidence="6">Prepilin-type cleavage/methylation domain-containing protein</fullName>
    </recommendedName>
</protein>
<comment type="caution">
    <text evidence="4">The sequence shown here is derived from an EMBL/GenBank/DDBJ whole genome shotgun (WGS) entry which is preliminary data.</text>
</comment>
<dbReference type="EMBL" id="NOII01000001">
    <property type="protein sequence ID" value="OYD59735.1"/>
    <property type="molecule type" value="Genomic_DNA"/>
</dbReference>
<dbReference type="PROSITE" id="PS00409">
    <property type="entry name" value="PROKAR_NTER_METHYL"/>
    <property type="match status" value="1"/>
</dbReference>
<evidence type="ECO:0000313" key="5">
    <source>
        <dbReference type="Proteomes" id="UP000215059"/>
    </source>
</evidence>
<dbReference type="OrthoDB" id="2943893at2"/>